<keyword evidence="2" id="KW-1185">Reference proteome</keyword>
<dbReference type="EMBL" id="JACEZS010000021">
    <property type="protein sequence ID" value="MBA5607768.1"/>
    <property type="molecule type" value="Genomic_DNA"/>
</dbReference>
<proteinExistence type="predicted"/>
<dbReference type="InterPro" id="IPR012340">
    <property type="entry name" value="NA-bd_OB-fold"/>
</dbReference>
<reference evidence="1 2" key="1">
    <citation type="submission" date="2020-07" db="EMBL/GenBank/DDBJ databases">
        <title>Novel species isolated from subtropical streams in China.</title>
        <authorList>
            <person name="Lu H."/>
        </authorList>
    </citation>
    <scope>NUCLEOTIDE SEQUENCE [LARGE SCALE GENOMIC DNA]</scope>
    <source>
        <strain evidence="1 2">FT3S</strain>
    </source>
</reference>
<dbReference type="SUPFAM" id="SSF69754">
    <property type="entry name" value="Ribosome binding protein Y (YfiA homologue)"/>
    <property type="match status" value="1"/>
</dbReference>
<protein>
    <submittedName>
        <fullName evidence="1">HPF/RaiA family ribosome-associated protein</fullName>
    </submittedName>
</protein>
<dbReference type="Gene3D" id="3.30.160.100">
    <property type="entry name" value="Ribosome hibernation promotion factor-like"/>
    <property type="match status" value="1"/>
</dbReference>
<dbReference type="SUPFAM" id="SSF50249">
    <property type="entry name" value="Nucleic acid-binding proteins"/>
    <property type="match status" value="1"/>
</dbReference>
<evidence type="ECO:0000313" key="2">
    <source>
        <dbReference type="Proteomes" id="UP000566711"/>
    </source>
</evidence>
<accession>A0A7W2EKV7</accession>
<name>A0A7W2EKV7_9BURK</name>
<dbReference type="InterPro" id="IPR003489">
    <property type="entry name" value="RHF/RaiA"/>
</dbReference>
<comment type="caution">
    <text evidence="1">The sequence shown here is derived from an EMBL/GenBank/DDBJ whole genome shotgun (WGS) entry which is preliminary data.</text>
</comment>
<sequence length="184" mass="21060">MIIPLHIRFVDMPHSDALEAEIRKRAEKFDEFCNHVMRCDVTVGTAGKHQTQGRMYEVHIDLTVSGTEIVINRVHRHEDVYVVVRDAFDAATRKLQDFVREQRGNVKLHETPVHGRVARLFEDGHGYIETADGTELYFQRDNLAYPQFDQLEIGTEVEFLQQVAGEGMQAKRVTAGKHHPPGMP</sequence>
<dbReference type="Gene3D" id="2.40.50.140">
    <property type="entry name" value="Nucleic acid-binding proteins"/>
    <property type="match status" value="1"/>
</dbReference>
<dbReference type="AlphaFoldDB" id="A0A7W2EKV7"/>
<gene>
    <name evidence="1" type="ORF">H3H36_20650</name>
</gene>
<dbReference type="Pfam" id="PF02482">
    <property type="entry name" value="Ribosomal_S30AE"/>
    <property type="match status" value="1"/>
</dbReference>
<organism evidence="1 2">
    <name type="scientific">Rugamonas fusca</name>
    <dbReference type="NCBI Taxonomy" id="2758568"/>
    <lineage>
        <taxon>Bacteria</taxon>
        <taxon>Pseudomonadati</taxon>
        <taxon>Pseudomonadota</taxon>
        <taxon>Betaproteobacteria</taxon>
        <taxon>Burkholderiales</taxon>
        <taxon>Oxalobacteraceae</taxon>
        <taxon>Telluria group</taxon>
        <taxon>Rugamonas</taxon>
    </lineage>
</organism>
<dbReference type="RefSeq" id="WP_182219972.1">
    <property type="nucleotide sequence ID" value="NZ_JACEZS010000021.1"/>
</dbReference>
<dbReference type="Proteomes" id="UP000566711">
    <property type="component" value="Unassembled WGS sequence"/>
</dbReference>
<dbReference type="InterPro" id="IPR036567">
    <property type="entry name" value="RHF-like"/>
</dbReference>
<evidence type="ECO:0000313" key="1">
    <source>
        <dbReference type="EMBL" id="MBA5607768.1"/>
    </source>
</evidence>